<feature type="transmembrane region" description="Helical" evidence="7">
    <location>
        <begin position="270"/>
        <end position="288"/>
    </location>
</feature>
<dbReference type="GeneID" id="87944025"/>
<dbReference type="KEGG" id="cdet:87944025"/>
<reference evidence="10" key="1">
    <citation type="journal article" date="2023" name="bioRxiv">
        <title>Complete genome of the Medicago anthracnose fungus, Colletotrichum destructivum, reveals a mini-chromosome-like region within a core chromosome.</title>
        <authorList>
            <person name="Lapalu N."/>
            <person name="Simon A."/>
            <person name="Lu A."/>
            <person name="Plaumann P.-L."/>
            <person name="Amselem J."/>
            <person name="Pigne S."/>
            <person name="Auger A."/>
            <person name="Koch C."/>
            <person name="Dallery J.-F."/>
            <person name="O'Connell R.J."/>
        </authorList>
    </citation>
    <scope>NUCLEOTIDE SEQUENCE [LARGE SCALE GENOMIC DNA]</scope>
    <source>
        <strain evidence="10">CBS 520.97</strain>
    </source>
</reference>
<keyword evidence="3 7" id="KW-1133">Transmembrane helix</keyword>
<evidence type="ECO:0000256" key="4">
    <source>
        <dbReference type="ARBA" id="ARBA00023136"/>
    </source>
</evidence>
<feature type="domain" description="Rhodopsin" evidence="8">
    <location>
        <begin position="100"/>
        <end position="333"/>
    </location>
</feature>
<evidence type="ECO:0000313" key="10">
    <source>
        <dbReference type="Proteomes" id="UP001322277"/>
    </source>
</evidence>
<proteinExistence type="inferred from homology"/>
<name>A0AAX4II64_9PEZI</name>
<comment type="similarity">
    <text evidence="5">Belongs to the SAT4 family.</text>
</comment>
<sequence length="466" mass="51386">MFQKFILYHNTLHIPAPVCPRQRLLAGPAGHVRYDTRRTLLLGSVVVANTELFFPRGTMHANSISMMEQPPRPGSNDDRAPLLIGVTAGFLTLTLVFVVLRVYVRAIVIKKWGPDDALVVISCILTLITGVVFCVCTTVGLGKHIWTIPTEVQQAGRRLIISATLSYHVTFIVIKMAFLLQYRRVFALPKFVLCCDIMLGFISMFGIAVVVSSIVISAPTWRGDTFARERYDQETWWLATACVHLVTDIILFLMPIPMLSKLRLKRMQKAALIVSFGLGFVTTCISVVRLSTLPHVFTRDVTWDVIPALVWSEIELCCAVICACIPTLRPLMRVAKLTRTQRDYDRQTSGASGEARLARKPVDGGTFGSQSQQSLPSPMFVDMEPCMDPRPEPKTPSIVSYSDNIVTTTLDISPALTAGESDDGSEGFGPADVEISTPLSPPPQCYASPARLLPRSRASSESTVEE</sequence>
<dbReference type="PANTHER" id="PTHR33048:SF47">
    <property type="entry name" value="INTEGRAL MEMBRANE PROTEIN-RELATED"/>
    <property type="match status" value="1"/>
</dbReference>
<feature type="compositionally biased region" description="Polar residues" evidence="6">
    <location>
        <begin position="457"/>
        <end position="466"/>
    </location>
</feature>
<feature type="region of interest" description="Disordered" evidence="6">
    <location>
        <begin position="415"/>
        <end position="466"/>
    </location>
</feature>
<evidence type="ECO:0000256" key="5">
    <source>
        <dbReference type="ARBA" id="ARBA00038359"/>
    </source>
</evidence>
<evidence type="ECO:0000256" key="3">
    <source>
        <dbReference type="ARBA" id="ARBA00022989"/>
    </source>
</evidence>
<dbReference type="InterPro" id="IPR049326">
    <property type="entry name" value="Rhodopsin_dom_fungi"/>
</dbReference>
<feature type="transmembrane region" description="Helical" evidence="7">
    <location>
        <begin position="236"/>
        <end position="258"/>
    </location>
</feature>
<evidence type="ECO:0000313" key="9">
    <source>
        <dbReference type="EMBL" id="WQF82508.1"/>
    </source>
</evidence>
<dbReference type="RefSeq" id="XP_062779732.1">
    <property type="nucleotide sequence ID" value="XM_062923681.1"/>
</dbReference>
<evidence type="ECO:0000259" key="8">
    <source>
        <dbReference type="Pfam" id="PF20684"/>
    </source>
</evidence>
<feature type="transmembrane region" description="Helical" evidence="7">
    <location>
        <begin position="308"/>
        <end position="328"/>
    </location>
</feature>
<evidence type="ECO:0000256" key="6">
    <source>
        <dbReference type="SAM" id="MobiDB-lite"/>
    </source>
</evidence>
<feature type="region of interest" description="Disordered" evidence="6">
    <location>
        <begin position="342"/>
        <end position="399"/>
    </location>
</feature>
<feature type="transmembrane region" description="Helical" evidence="7">
    <location>
        <begin position="82"/>
        <end position="104"/>
    </location>
</feature>
<protein>
    <recommendedName>
        <fullName evidence="8">Rhodopsin domain-containing protein</fullName>
    </recommendedName>
</protein>
<keyword evidence="4 7" id="KW-0472">Membrane</keyword>
<keyword evidence="10" id="KW-1185">Reference proteome</keyword>
<comment type="subcellular location">
    <subcellularLocation>
        <location evidence="1">Membrane</location>
        <topology evidence="1">Multi-pass membrane protein</topology>
    </subcellularLocation>
</comment>
<dbReference type="AlphaFoldDB" id="A0AAX4II64"/>
<dbReference type="PANTHER" id="PTHR33048">
    <property type="entry name" value="PTH11-LIKE INTEGRAL MEMBRANE PROTEIN (AFU_ORTHOLOGUE AFUA_5G11245)"/>
    <property type="match status" value="1"/>
</dbReference>
<dbReference type="Proteomes" id="UP001322277">
    <property type="component" value="Chromosome 4"/>
</dbReference>
<evidence type="ECO:0000256" key="7">
    <source>
        <dbReference type="SAM" id="Phobius"/>
    </source>
</evidence>
<organism evidence="9 10">
    <name type="scientific">Colletotrichum destructivum</name>
    <dbReference type="NCBI Taxonomy" id="34406"/>
    <lineage>
        <taxon>Eukaryota</taxon>
        <taxon>Fungi</taxon>
        <taxon>Dikarya</taxon>
        <taxon>Ascomycota</taxon>
        <taxon>Pezizomycotina</taxon>
        <taxon>Sordariomycetes</taxon>
        <taxon>Hypocreomycetidae</taxon>
        <taxon>Glomerellales</taxon>
        <taxon>Glomerellaceae</taxon>
        <taxon>Colletotrichum</taxon>
        <taxon>Colletotrichum destructivum species complex</taxon>
    </lineage>
</organism>
<evidence type="ECO:0000256" key="2">
    <source>
        <dbReference type="ARBA" id="ARBA00022692"/>
    </source>
</evidence>
<gene>
    <name evidence="9" type="ORF">CDEST_07522</name>
</gene>
<dbReference type="GO" id="GO:0016020">
    <property type="term" value="C:membrane"/>
    <property type="evidence" value="ECO:0007669"/>
    <property type="project" value="UniProtKB-SubCell"/>
</dbReference>
<evidence type="ECO:0000256" key="1">
    <source>
        <dbReference type="ARBA" id="ARBA00004141"/>
    </source>
</evidence>
<keyword evidence="2 7" id="KW-0812">Transmembrane</keyword>
<dbReference type="EMBL" id="CP137308">
    <property type="protein sequence ID" value="WQF82508.1"/>
    <property type="molecule type" value="Genomic_DNA"/>
</dbReference>
<feature type="transmembrane region" description="Helical" evidence="7">
    <location>
        <begin position="116"/>
        <end position="140"/>
    </location>
</feature>
<accession>A0AAX4II64</accession>
<feature type="transmembrane region" description="Helical" evidence="7">
    <location>
        <begin position="191"/>
        <end position="216"/>
    </location>
</feature>
<dbReference type="Pfam" id="PF20684">
    <property type="entry name" value="Fung_rhodopsin"/>
    <property type="match status" value="1"/>
</dbReference>
<feature type="transmembrane region" description="Helical" evidence="7">
    <location>
        <begin position="160"/>
        <end position="179"/>
    </location>
</feature>
<dbReference type="InterPro" id="IPR052337">
    <property type="entry name" value="SAT4-like"/>
</dbReference>